<evidence type="ECO:0000313" key="2">
    <source>
        <dbReference type="Proteomes" id="UP000298284"/>
    </source>
</evidence>
<sequence length="184" mass="19723">MSAPIPRPRPALLAGQLLFGTLLVACQPEKVSPALPPETTVGANQAGCLVDGNVLIPRNAWGRSGTSLAYRLGTTAASSNFSLGITDEKSQDSALLLIEADSMVLEEGKTYPFSLSAHKGVAQGQYYSPDGQYRTQSPASGTLTITWLDRQANLVAGRFEFVATDRTTGRQVRVTQGRFDYKSE</sequence>
<dbReference type="EMBL" id="SRKZ01000008">
    <property type="protein sequence ID" value="TGD77601.1"/>
    <property type="molecule type" value="Genomic_DNA"/>
</dbReference>
<dbReference type="OrthoDB" id="949867at2"/>
<protein>
    <recommendedName>
        <fullName evidence="3">Lipoprotein</fullName>
    </recommendedName>
</protein>
<accession>A0A4Z0MDM2</accession>
<dbReference type="RefSeq" id="WP_135532787.1">
    <property type="nucleotide sequence ID" value="NZ_SRKZ01000008.1"/>
</dbReference>
<name>A0A4Z0MDM2_9BACT</name>
<keyword evidence="2" id="KW-1185">Reference proteome</keyword>
<proteinExistence type="predicted"/>
<organism evidence="1 2">
    <name type="scientific">Hymenobacter wooponensis</name>
    <dbReference type="NCBI Taxonomy" id="1525360"/>
    <lineage>
        <taxon>Bacteria</taxon>
        <taxon>Pseudomonadati</taxon>
        <taxon>Bacteroidota</taxon>
        <taxon>Cytophagia</taxon>
        <taxon>Cytophagales</taxon>
        <taxon>Hymenobacteraceae</taxon>
        <taxon>Hymenobacter</taxon>
    </lineage>
</organism>
<reference evidence="1 2" key="1">
    <citation type="submission" date="2019-04" db="EMBL/GenBank/DDBJ databases">
        <authorList>
            <person name="Feng G."/>
            <person name="Zhang J."/>
            <person name="Zhu H."/>
        </authorList>
    </citation>
    <scope>NUCLEOTIDE SEQUENCE [LARGE SCALE GENOMIC DNA]</scope>
    <source>
        <strain evidence="1 2">JCM 19491</strain>
    </source>
</reference>
<gene>
    <name evidence="1" type="ORF">EU557_22770</name>
</gene>
<evidence type="ECO:0000313" key="1">
    <source>
        <dbReference type="EMBL" id="TGD77601.1"/>
    </source>
</evidence>
<dbReference type="Proteomes" id="UP000298284">
    <property type="component" value="Unassembled WGS sequence"/>
</dbReference>
<evidence type="ECO:0008006" key="3">
    <source>
        <dbReference type="Google" id="ProtNLM"/>
    </source>
</evidence>
<comment type="caution">
    <text evidence="1">The sequence shown here is derived from an EMBL/GenBank/DDBJ whole genome shotgun (WGS) entry which is preliminary data.</text>
</comment>
<dbReference type="AlphaFoldDB" id="A0A4Z0MDM2"/>
<dbReference type="PROSITE" id="PS51257">
    <property type="entry name" value="PROKAR_LIPOPROTEIN"/>
    <property type="match status" value="1"/>
</dbReference>